<keyword evidence="8" id="KW-1185">Reference proteome</keyword>
<feature type="transmembrane region" description="Helical" evidence="6">
    <location>
        <begin position="51"/>
        <end position="69"/>
    </location>
</feature>
<dbReference type="KEGG" id="pya:PYCH_09260"/>
<feature type="transmembrane region" description="Helical" evidence="6">
    <location>
        <begin position="223"/>
        <end position="250"/>
    </location>
</feature>
<evidence type="ECO:0000256" key="3">
    <source>
        <dbReference type="ARBA" id="ARBA00022692"/>
    </source>
</evidence>
<keyword evidence="3 6" id="KW-0812">Transmembrane</keyword>
<gene>
    <name evidence="7" type="ordered locus">PYCH_09260</name>
</gene>
<evidence type="ECO:0000313" key="7">
    <source>
        <dbReference type="EMBL" id="AEH24611.1"/>
    </source>
</evidence>
<dbReference type="HOGENOM" id="CLU_707168_0_0_2"/>
<organism evidence="7 8">
    <name type="scientific">Pyrococcus yayanosii (strain CH1 / JCM 16557)</name>
    <dbReference type="NCBI Taxonomy" id="529709"/>
    <lineage>
        <taxon>Archaea</taxon>
        <taxon>Methanobacteriati</taxon>
        <taxon>Methanobacteriota</taxon>
        <taxon>Thermococci</taxon>
        <taxon>Thermococcales</taxon>
        <taxon>Thermococcaceae</taxon>
        <taxon>Pyrococcus</taxon>
    </lineage>
</organism>
<evidence type="ECO:0000313" key="8">
    <source>
        <dbReference type="Proteomes" id="UP000008386"/>
    </source>
</evidence>
<sequence length="436" mass="47358">MHRRRIIIRHSLASVVALAVFGGSRFLYNVIIGRKFGLEVLGWANSLISQAFFLAGFLAFFSVALGKYTAEFLGRGERGRIGRITSLSFAAPLLGLLLAPLNFSIAFLSTLRAFQLTFRAFIYGLHRGEVYAYTILAAFAAFLLGFLLPDPLAPYYLLLGTVTIIAIAYVARRGYLARPTKEDVALLISYSSYAFIGTIAGIFLLQAPYFLTEKLAGREASGVVAAVLSASFLLGYLPQVMQSAIVPLYAYDHGKRNVEAAKRLAKVSASFIQLATAVAVFLMILVGGPAIRILFGFTPGPEFYVSLLAVEIYVAYNPLINLLSATAYVKDSALVALSGAVVAGTSWLLLIPHLGPLGAPLGLLAGYAVIFFLTHAVVWKKFSLSPKVSEPLLLALPLQVVGFFSRPLALFLLLLYLMLERGKLEEALRLFRGRVS</sequence>
<evidence type="ECO:0000256" key="4">
    <source>
        <dbReference type="ARBA" id="ARBA00022989"/>
    </source>
</evidence>
<dbReference type="GO" id="GO:0005886">
    <property type="term" value="C:plasma membrane"/>
    <property type="evidence" value="ECO:0007669"/>
    <property type="project" value="UniProtKB-SubCell"/>
</dbReference>
<evidence type="ECO:0000256" key="5">
    <source>
        <dbReference type="ARBA" id="ARBA00023136"/>
    </source>
</evidence>
<dbReference type="AlphaFoldDB" id="F8AEA0"/>
<feature type="transmembrane region" description="Helical" evidence="6">
    <location>
        <begin position="303"/>
        <end position="320"/>
    </location>
</feature>
<dbReference type="eggNOG" id="arCOG05806">
    <property type="taxonomic scope" value="Archaea"/>
</dbReference>
<comment type="subcellular location">
    <subcellularLocation>
        <location evidence="1">Cell membrane</location>
        <topology evidence="1">Multi-pass membrane protein</topology>
    </subcellularLocation>
</comment>
<accession>F8AEA0</accession>
<feature type="transmembrane region" description="Helical" evidence="6">
    <location>
        <begin position="332"/>
        <end position="351"/>
    </location>
</feature>
<dbReference type="PANTHER" id="PTHR30250">
    <property type="entry name" value="PST FAMILY PREDICTED COLANIC ACID TRANSPORTER"/>
    <property type="match status" value="1"/>
</dbReference>
<feature type="transmembrane region" description="Helical" evidence="6">
    <location>
        <begin position="391"/>
        <end position="419"/>
    </location>
</feature>
<feature type="transmembrane region" description="Helical" evidence="6">
    <location>
        <begin position="357"/>
        <end position="379"/>
    </location>
</feature>
<reference evidence="7 8" key="1">
    <citation type="journal article" date="2011" name="J. Bacteriol.">
        <title>Complete genome sequence of the obligate piezophilic hyperthermophilic archaeon Pyrococcus yayanosii CH1.</title>
        <authorList>
            <person name="Jun X."/>
            <person name="Lupeng L."/>
            <person name="Minjuan X."/>
            <person name="Oger P."/>
            <person name="Fengping W."/>
            <person name="Jebbar M."/>
            <person name="Xiang X."/>
        </authorList>
    </citation>
    <scope>NUCLEOTIDE SEQUENCE [LARGE SCALE GENOMIC DNA]</scope>
    <source>
        <strain evidence="8">CH1 / JCM 16557</strain>
    </source>
</reference>
<feature type="transmembrane region" description="Helical" evidence="6">
    <location>
        <begin position="12"/>
        <end position="31"/>
    </location>
</feature>
<evidence type="ECO:0008006" key="9">
    <source>
        <dbReference type="Google" id="ProtNLM"/>
    </source>
</evidence>
<dbReference type="STRING" id="529709.PYCH_09260"/>
<dbReference type="RefSeq" id="WP_013905668.1">
    <property type="nucleotide sequence ID" value="NC_015680.1"/>
</dbReference>
<feature type="transmembrane region" description="Helical" evidence="6">
    <location>
        <begin position="184"/>
        <end position="211"/>
    </location>
</feature>
<dbReference type="InterPro" id="IPR050833">
    <property type="entry name" value="Poly_Biosynth_Transport"/>
</dbReference>
<dbReference type="OrthoDB" id="86271at2157"/>
<dbReference type="PANTHER" id="PTHR30250:SF26">
    <property type="entry name" value="PSMA PROTEIN"/>
    <property type="match status" value="1"/>
</dbReference>
<dbReference type="Proteomes" id="UP000008386">
    <property type="component" value="Chromosome"/>
</dbReference>
<proteinExistence type="predicted"/>
<protein>
    <recommendedName>
        <fullName evidence="9">Polysaccharide biosynthesis protein C-terminal domain-containing protein</fullName>
    </recommendedName>
</protein>
<feature type="transmembrane region" description="Helical" evidence="6">
    <location>
        <begin position="154"/>
        <end position="172"/>
    </location>
</feature>
<keyword evidence="2" id="KW-1003">Cell membrane</keyword>
<feature type="transmembrane region" description="Helical" evidence="6">
    <location>
        <begin position="271"/>
        <end position="291"/>
    </location>
</feature>
<dbReference type="EMBL" id="CP002779">
    <property type="protein sequence ID" value="AEH24611.1"/>
    <property type="molecule type" value="Genomic_DNA"/>
</dbReference>
<evidence type="ECO:0000256" key="1">
    <source>
        <dbReference type="ARBA" id="ARBA00004651"/>
    </source>
</evidence>
<name>F8AEA0_PYRYC</name>
<dbReference type="GeneID" id="10837501"/>
<evidence type="ECO:0000256" key="6">
    <source>
        <dbReference type="SAM" id="Phobius"/>
    </source>
</evidence>
<evidence type="ECO:0000256" key="2">
    <source>
        <dbReference type="ARBA" id="ARBA00022475"/>
    </source>
</evidence>
<keyword evidence="4 6" id="KW-1133">Transmembrane helix</keyword>
<feature type="transmembrane region" description="Helical" evidence="6">
    <location>
        <begin position="130"/>
        <end position="148"/>
    </location>
</feature>
<keyword evidence="5 6" id="KW-0472">Membrane</keyword>